<proteinExistence type="predicted"/>
<dbReference type="EMBL" id="BSFH01000095">
    <property type="protein sequence ID" value="GLK65750.1"/>
    <property type="molecule type" value="Genomic_DNA"/>
</dbReference>
<gene>
    <name evidence="2" type="ORF">GCM10017635_32270</name>
</gene>
<keyword evidence="3" id="KW-1185">Reference proteome</keyword>
<accession>A0AAD3P2P6</accession>
<protein>
    <submittedName>
        <fullName evidence="2">Uncharacterized protein</fullName>
    </submittedName>
</protein>
<comment type="caution">
    <text evidence="2">The sequence shown here is derived from an EMBL/GenBank/DDBJ whole genome shotgun (WGS) entry which is preliminary data.</text>
</comment>
<reference evidence="2" key="1">
    <citation type="journal article" date="2014" name="Int. J. Syst. Evol. Microbiol.">
        <title>Complete genome sequence of Corynebacterium casei LMG S-19264T (=DSM 44701T), isolated from a smear-ripened cheese.</title>
        <authorList>
            <consortium name="US DOE Joint Genome Institute (JGI-PGF)"/>
            <person name="Walter F."/>
            <person name="Albersmeier A."/>
            <person name="Kalinowski J."/>
            <person name="Ruckert C."/>
        </authorList>
    </citation>
    <scope>NUCLEOTIDE SEQUENCE</scope>
    <source>
        <strain evidence="2">VKM B-2222</strain>
    </source>
</reference>
<evidence type="ECO:0000256" key="1">
    <source>
        <dbReference type="SAM" id="SignalP"/>
    </source>
</evidence>
<organism evidence="2 3">
    <name type="scientific">Paracoccus kondratievae</name>
    <dbReference type="NCBI Taxonomy" id="135740"/>
    <lineage>
        <taxon>Bacteria</taxon>
        <taxon>Pseudomonadati</taxon>
        <taxon>Pseudomonadota</taxon>
        <taxon>Alphaproteobacteria</taxon>
        <taxon>Rhodobacterales</taxon>
        <taxon>Paracoccaceae</taxon>
        <taxon>Paracoccus</taxon>
    </lineage>
</organism>
<dbReference type="Proteomes" id="UP001143349">
    <property type="component" value="Unassembled WGS sequence"/>
</dbReference>
<name>A0AAD3P2P6_9RHOB</name>
<dbReference type="RefSeq" id="WP_010392935.1">
    <property type="nucleotide sequence ID" value="NZ_BSFH01000095.1"/>
</dbReference>
<feature type="signal peptide" evidence="1">
    <location>
        <begin position="1"/>
        <end position="23"/>
    </location>
</feature>
<feature type="chain" id="PRO_5042003735" evidence="1">
    <location>
        <begin position="24"/>
        <end position="149"/>
    </location>
</feature>
<reference evidence="2" key="2">
    <citation type="submission" date="2023-01" db="EMBL/GenBank/DDBJ databases">
        <authorList>
            <person name="Sun Q."/>
            <person name="Evtushenko L."/>
        </authorList>
    </citation>
    <scope>NUCLEOTIDE SEQUENCE</scope>
    <source>
        <strain evidence="2">VKM B-2222</strain>
    </source>
</reference>
<sequence length="149" mass="15820">MNRIGLTLMAAAAAAMIAADAFAGEPSQPFAPTAEKFYLKFSVFAPADIRCDATGPGVRTKVSRSVTGAPLLRITGNASDAQIQCWRPDGSRYTTDVNRKVSYNAAGAVWATVMLQTGGDAASVMVERDGEQDRLVPTIYSGAFVKVRE</sequence>
<evidence type="ECO:0000313" key="3">
    <source>
        <dbReference type="Proteomes" id="UP001143349"/>
    </source>
</evidence>
<evidence type="ECO:0000313" key="2">
    <source>
        <dbReference type="EMBL" id="GLK65750.1"/>
    </source>
</evidence>
<keyword evidence="1" id="KW-0732">Signal</keyword>
<dbReference type="AlphaFoldDB" id="A0AAD3P2P6"/>